<accession>A0AAE1JBQ0</accession>
<dbReference type="Pfam" id="PF10356">
    <property type="entry name" value="RRG7"/>
    <property type="match status" value="1"/>
</dbReference>
<feature type="region of interest" description="Disordered" evidence="3">
    <location>
        <begin position="36"/>
        <end position="62"/>
    </location>
</feature>
<proteinExistence type="predicted"/>
<sequence>MPRYGTLFHVTGIIRNHVTAQVPRMIPAVGGFASATTSTESKQKQQNSSSSSSPLTPQHSDLESFLEDARRRGLDEKSPLFTGTRYEYLVAERLARYGFSLRRIGGASDFGVDLVGEWTVPSSPNPAIKVTTSPSIKVLVQCKGGIQRVGPHMIRELEGSFAGAPPGWRGQGVLGLLVAEKTATKGMRDALGRAGMPMGYFCCGGEDGVVRQMLWNQRAEEGGLEGVDVALRRGGERERERERERGEVVLVKNGEPLPFV</sequence>
<feature type="compositionally biased region" description="Low complexity" evidence="3">
    <location>
        <begin position="36"/>
        <end position="59"/>
    </location>
</feature>
<evidence type="ECO:0000256" key="1">
    <source>
        <dbReference type="ARBA" id="ARBA00004173"/>
    </source>
</evidence>
<protein>
    <submittedName>
        <fullName evidence="4">Uncharacterized protein</fullName>
    </submittedName>
</protein>
<dbReference type="RefSeq" id="XP_062758654.1">
    <property type="nucleotide sequence ID" value="XM_062896624.1"/>
</dbReference>
<keyword evidence="2" id="KW-0496">Mitochondrion</keyword>
<evidence type="ECO:0000256" key="3">
    <source>
        <dbReference type="SAM" id="MobiDB-lite"/>
    </source>
</evidence>
<dbReference type="AlphaFoldDB" id="A0AAE1JBQ0"/>
<dbReference type="Proteomes" id="UP001273209">
    <property type="component" value="Unassembled WGS sequence"/>
</dbReference>
<organism evidence="4 5">
    <name type="scientific">Trichoderma aggressivum f. europaeum</name>
    <dbReference type="NCBI Taxonomy" id="173218"/>
    <lineage>
        <taxon>Eukaryota</taxon>
        <taxon>Fungi</taxon>
        <taxon>Dikarya</taxon>
        <taxon>Ascomycota</taxon>
        <taxon>Pezizomycotina</taxon>
        <taxon>Sordariomycetes</taxon>
        <taxon>Hypocreomycetidae</taxon>
        <taxon>Hypocreales</taxon>
        <taxon>Hypocreaceae</taxon>
        <taxon>Trichoderma</taxon>
    </lineage>
</organism>
<keyword evidence="5" id="KW-1185">Reference proteome</keyword>
<dbReference type="EMBL" id="JAWRVG010000006">
    <property type="protein sequence ID" value="KAK4081701.1"/>
    <property type="molecule type" value="Genomic_DNA"/>
</dbReference>
<dbReference type="InterPro" id="IPR018828">
    <property type="entry name" value="RRG7"/>
</dbReference>
<dbReference type="GO" id="GO:0005739">
    <property type="term" value="C:mitochondrion"/>
    <property type="evidence" value="ECO:0007669"/>
    <property type="project" value="UniProtKB-SubCell"/>
</dbReference>
<reference evidence="4" key="1">
    <citation type="submission" date="2023-11" db="EMBL/GenBank/DDBJ databases">
        <title>The genome sequences of three competitors of mushroom-forming fungi.</title>
        <authorList>
            <person name="Beijen E."/>
            <person name="Ohm R.A."/>
        </authorList>
    </citation>
    <scope>NUCLEOTIDE SEQUENCE</scope>
    <source>
        <strain evidence="4">CBS 100526</strain>
    </source>
</reference>
<gene>
    <name evidence="4" type="ORF">Triagg1_2442</name>
</gene>
<comment type="caution">
    <text evidence="4">The sequence shown here is derived from an EMBL/GenBank/DDBJ whole genome shotgun (WGS) entry which is preliminary data.</text>
</comment>
<evidence type="ECO:0000313" key="5">
    <source>
        <dbReference type="Proteomes" id="UP001273209"/>
    </source>
</evidence>
<dbReference type="PANTHER" id="PTHR28133">
    <property type="entry name" value="REQUIRED FOR RESPIRATORY GROWTH PROTEIN 7, MITOCHONDRIAL"/>
    <property type="match status" value="1"/>
</dbReference>
<dbReference type="PANTHER" id="PTHR28133:SF1">
    <property type="entry name" value="REQUIRED FOR RESPIRATORY GROWTH PROTEIN 7, MITOCHONDRIAL"/>
    <property type="match status" value="1"/>
</dbReference>
<comment type="subcellular location">
    <subcellularLocation>
        <location evidence="1">Mitochondrion</location>
    </subcellularLocation>
</comment>
<evidence type="ECO:0000256" key="2">
    <source>
        <dbReference type="ARBA" id="ARBA00023128"/>
    </source>
</evidence>
<dbReference type="GeneID" id="87916529"/>
<name>A0AAE1JBQ0_9HYPO</name>
<evidence type="ECO:0000313" key="4">
    <source>
        <dbReference type="EMBL" id="KAK4081701.1"/>
    </source>
</evidence>